<protein>
    <submittedName>
        <fullName evidence="2">Uncharacterized protein</fullName>
    </submittedName>
</protein>
<evidence type="ECO:0000313" key="2">
    <source>
        <dbReference type="EMBL" id="OQD44800.1"/>
    </source>
</evidence>
<feature type="coiled-coil region" evidence="1">
    <location>
        <begin position="40"/>
        <end position="99"/>
    </location>
</feature>
<accession>A0A1V6LXD8</accession>
<keyword evidence="1" id="KW-0175">Coiled coil</keyword>
<gene>
    <name evidence="2" type="ORF">BIY37_11810</name>
</gene>
<name>A0A1V6LXD8_9BACT</name>
<dbReference type="EMBL" id="MJUW02000116">
    <property type="protein sequence ID" value="OQD44800.1"/>
    <property type="molecule type" value="Genomic_DNA"/>
</dbReference>
<evidence type="ECO:0000313" key="3">
    <source>
        <dbReference type="Proteomes" id="UP000242219"/>
    </source>
</evidence>
<comment type="caution">
    <text evidence="2">The sequence shown here is derived from an EMBL/GenBank/DDBJ whole genome shotgun (WGS) entry which is preliminary data.</text>
</comment>
<proteinExistence type="predicted"/>
<keyword evidence="3" id="KW-1185">Reference proteome</keyword>
<evidence type="ECO:0000256" key="1">
    <source>
        <dbReference type="SAM" id="Coils"/>
    </source>
</evidence>
<sequence>MAGGALGALAIIGIGRLSKKMRPAAVGVTKEGIAFKEWLIANYEKVKEDIEDIVAEAKHVHLKDLETEAETEKKEQDLLKKVEQMVEVALRQRSKKEEA</sequence>
<reference evidence="2 3" key="1">
    <citation type="journal article" date="2016" name="Genome Announc.">
        <title>Draft Genome Sequence of the Anaerobic Ammonium-Oxidizing Bacterium 'Candidatus Brocadia sp. 40'.</title>
        <authorList>
            <person name="Ali M."/>
            <person name="Haroon M.F."/>
            <person name="Narita Y."/>
            <person name="Zhang L."/>
            <person name="Rangel Shaw D."/>
            <person name="Okabe S."/>
            <person name="Saikaly P.E."/>
        </authorList>
    </citation>
    <scope>NUCLEOTIDE SEQUENCE [LARGE SCALE GENOMIC DNA]</scope>
    <source>
        <strain evidence="2 3">40</strain>
    </source>
</reference>
<dbReference type="AlphaFoldDB" id="A0A1V6LXD8"/>
<organism evidence="2 3">
    <name type="scientific">Candidatus Brocadia sapporoensis</name>
    <dbReference type="NCBI Taxonomy" id="392547"/>
    <lineage>
        <taxon>Bacteria</taxon>
        <taxon>Pseudomonadati</taxon>
        <taxon>Planctomycetota</taxon>
        <taxon>Candidatus Brocadiia</taxon>
        <taxon>Candidatus Brocadiales</taxon>
        <taxon>Candidatus Brocadiaceae</taxon>
        <taxon>Candidatus Brocadia</taxon>
    </lineage>
</organism>
<dbReference type="Proteomes" id="UP000242219">
    <property type="component" value="Unassembled WGS sequence"/>
</dbReference>